<feature type="non-terminal residue" evidence="1">
    <location>
        <position position="56"/>
    </location>
</feature>
<reference evidence="1" key="1">
    <citation type="submission" date="2019-12" db="EMBL/GenBank/DDBJ databases">
        <authorList>
            <person name="Scholes J."/>
        </authorList>
    </citation>
    <scope>NUCLEOTIDE SEQUENCE</scope>
</reference>
<evidence type="ECO:0000313" key="2">
    <source>
        <dbReference type="Proteomes" id="UP001153555"/>
    </source>
</evidence>
<dbReference type="OrthoDB" id="1723951at2759"/>
<sequence length="56" mass="6222">NNRPRLTWSFALQFFLLAIVGITTNQGFYLLGLDHTSPNFCIGCPKLHPGLNIPHG</sequence>
<evidence type="ECO:0000313" key="1">
    <source>
        <dbReference type="EMBL" id="CAA0838991.1"/>
    </source>
</evidence>
<gene>
    <name evidence="1" type="ORF">SHERM_05562</name>
</gene>
<feature type="non-terminal residue" evidence="1">
    <location>
        <position position="1"/>
    </location>
</feature>
<dbReference type="AlphaFoldDB" id="A0A9N7NX61"/>
<dbReference type="EMBL" id="CACSLK010031421">
    <property type="protein sequence ID" value="CAA0838991.1"/>
    <property type="molecule type" value="Genomic_DNA"/>
</dbReference>
<accession>A0A9N7NX61</accession>
<organism evidence="1 2">
    <name type="scientific">Striga hermonthica</name>
    <name type="common">Purple witchweed</name>
    <name type="synonym">Buchnera hermonthica</name>
    <dbReference type="NCBI Taxonomy" id="68872"/>
    <lineage>
        <taxon>Eukaryota</taxon>
        <taxon>Viridiplantae</taxon>
        <taxon>Streptophyta</taxon>
        <taxon>Embryophyta</taxon>
        <taxon>Tracheophyta</taxon>
        <taxon>Spermatophyta</taxon>
        <taxon>Magnoliopsida</taxon>
        <taxon>eudicotyledons</taxon>
        <taxon>Gunneridae</taxon>
        <taxon>Pentapetalae</taxon>
        <taxon>asterids</taxon>
        <taxon>lamiids</taxon>
        <taxon>Lamiales</taxon>
        <taxon>Orobanchaceae</taxon>
        <taxon>Buchnereae</taxon>
        <taxon>Striga</taxon>
    </lineage>
</organism>
<name>A0A9N7NX61_STRHE</name>
<comment type="caution">
    <text evidence="1">The sequence shown here is derived from an EMBL/GenBank/DDBJ whole genome shotgun (WGS) entry which is preliminary data.</text>
</comment>
<keyword evidence="2" id="KW-1185">Reference proteome</keyword>
<protein>
    <submittedName>
        <fullName evidence="1">Protein WALLS ARE THIN 1</fullName>
    </submittedName>
</protein>
<dbReference type="Proteomes" id="UP001153555">
    <property type="component" value="Unassembled WGS sequence"/>
</dbReference>
<proteinExistence type="predicted"/>